<keyword evidence="1" id="KW-0732">Signal</keyword>
<accession>A0AA38XTK3</accession>
<dbReference type="SUPFAM" id="SSF159501">
    <property type="entry name" value="EreA/ChaN-like"/>
    <property type="match status" value="1"/>
</dbReference>
<sequence length="268" mass="30197">MHSIFRWTAALLLALGMATSARADDAVMQIRQHAGDHRVLVLGEFHGTREIPLLVRRLVDDYSRNGPVVLALELPRGENTTLRDYLDSDGGAMARQHVHGRAFWTVRDDQHDGRRSRDMLSLIEGLRALKAQGRAIEVVGYDVNNSDGGSQARDDRMAAELRRLYRRLPDDARMVVLTGNVHAMLQRPADAPPEMQTQPMASALRDLDIYSVRLEALRGHFWGCMDRCKALALLERPARAPEVDTDAGRQYDLWVWMPQLSVGTLVDR</sequence>
<evidence type="ECO:0000256" key="1">
    <source>
        <dbReference type="SAM" id="SignalP"/>
    </source>
</evidence>
<feature type="chain" id="PRO_5041385086" description="Calcium-binding protein" evidence="1">
    <location>
        <begin position="24"/>
        <end position="268"/>
    </location>
</feature>
<evidence type="ECO:0008006" key="3">
    <source>
        <dbReference type="Google" id="ProtNLM"/>
    </source>
</evidence>
<name>A0AA38XTK3_9EURO</name>
<comment type="caution">
    <text evidence="2">The sequence shown here is derived from an EMBL/GenBank/DDBJ whole genome shotgun (WGS) entry which is preliminary data.</text>
</comment>
<evidence type="ECO:0000313" key="2">
    <source>
        <dbReference type="EMBL" id="KAJ9621468.1"/>
    </source>
</evidence>
<feature type="signal peptide" evidence="1">
    <location>
        <begin position="1"/>
        <end position="23"/>
    </location>
</feature>
<gene>
    <name evidence="2" type="ORF">H2204_011903</name>
</gene>
<dbReference type="AlphaFoldDB" id="A0AA38XTK3"/>
<organism evidence="2">
    <name type="scientific">Knufia peltigerae</name>
    <dbReference type="NCBI Taxonomy" id="1002370"/>
    <lineage>
        <taxon>Eukaryota</taxon>
        <taxon>Fungi</taxon>
        <taxon>Dikarya</taxon>
        <taxon>Ascomycota</taxon>
        <taxon>Pezizomycotina</taxon>
        <taxon>Eurotiomycetes</taxon>
        <taxon>Chaetothyriomycetidae</taxon>
        <taxon>Chaetothyriales</taxon>
        <taxon>Trichomeriaceae</taxon>
        <taxon>Knufia</taxon>
    </lineage>
</organism>
<dbReference type="EMBL" id="JAPDRN010000114">
    <property type="protein sequence ID" value="KAJ9621468.1"/>
    <property type="molecule type" value="Genomic_DNA"/>
</dbReference>
<protein>
    <recommendedName>
        <fullName evidence="3">Calcium-binding protein</fullName>
    </recommendedName>
</protein>
<reference evidence="2" key="1">
    <citation type="submission" date="2022-10" db="EMBL/GenBank/DDBJ databases">
        <title>Culturing micro-colonial fungi from biological soil crusts in the Mojave desert and describing Neophaeococcomyces mojavensis, and introducing the new genera and species Taxawa tesnikishii.</title>
        <authorList>
            <person name="Kurbessoian T."/>
            <person name="Stajich J.E."/>
        </authorList>
    </citation>
    <scope>NUCLEOTIDE SEQUENCE</scope>
    <source>
        <strain evidence="2">TK_35</strain>
    </source>
</reference>
<proteinExistence type="predicted"/>